<keyword evidence="2" id="KW-0067">ATP-binding</keyword>
<dbReference type="EMBL" id="KZ379264">
    <property type="protein sequence ID" value="PIO56277.1"/>
    <property type="molecule type" value="Genomic_DNA"/>
</dbReference>
<sequence length="82" mass="8801">ACALRADLAQLSNGDQTEIGEKGINLSGGQKARVALARAVYQDRDVYLLDDPLSAVDAHVAKHIFTHVIGPKGLLANKTRYT</sequence>
<dbReference type="Gene3D" id="3.40.50.300">
    <property type="entry name" value="P-loop containing nucleotide triphosphate hydrolases"/>
    <property type="match status" value="1"/>
</dbReference>
<feature type="domain" description="ABC transporter" evidence="3">
    <location>
        <begin position="9"/>
        <end position="53"/>
    </location>
</feature>
<dbReference type="GO" id="GO:0042626">
    <property type="term" value="F:ATPase-coupled transmembrane transporter activity"/>
    <property type="evidence" value="ECO:0007669"/>
    <property type="project" value="TreeGrafter"/>
</dbReference>
<dbReference type="Pfam" id="PF00005">
    <property type="entry name" value="ABC_tran"/>
    <property type="match status" value="1"/>
</dbReference>
<organism evidence="4 5">
    <name type="scientific">Teladorsagia circumcincta</name>
    <name type="common">Brown stomach worm</name>
    <name type="synonym">Ostertagia circumcincta</name>
    <dbReference type="NCBI Taxonomy" id="45464"/>
    <lineage>
        <taxon>Eukaryota</taxon>
        <taxon>Metazoa</taxon>
        <taxon>Ecdysozoa</taxon>
        <taxon>Nematoda</taxon>
        <taxon>Chromadorea</taxon>
        <taxon>Rhabditida</taxon>
        <taxon>Rhabditina</taxon>
        <taxon>Rhabditomorpha</taxon>
        <taxon>Strongyloidea</taxon>
        <taxon>Trichostrongylidae</taxon>
        <taxon>Teladorsagia</taxon>
    </lineage>
</organism>
<dbReference type="SUPFAM" id="SSF52540">
    <property type="entry name" value="P-loop containing nucleoside triphosphate hydrolases"/>
    <property type="match status" value="1"/>
</dbReference>
<keyword evidence="5" id="KW-1185">Reference proteome</keyword>
<evidence type="ECO:0000256" key="1">
    <source>
        <dbReference type="ARBA" id="ARBA00022741"/>
    </source>
</evidence>
<evidence type="ECO:0000313" key="4">
    <source>
        <dbReference type="EMBL" id="PIO56277.1"/>
    </source>
</evidence>
<dbReference type="InterPro" id="IPR027417">
    <property type="entry name" value="P-loop_NTPase"/>
</dbReference>
<accession>A0A2G9TE88</accession>
<protein>
    <recommendedName>
        <fullName evidence="3">ABC transporter domain-containing protein</fullName>
    </recommendedName>
</protein>
<dbReference type="Proteomes" id="UP000230423">
    <property type="component" value="Unassembled WGS sequence"/>
</dbReference>
<dbReference type="AlphaFoldDB" id="A0A2G9TE88"/>
<dbReference type="PANTHER" id="PTHR24223:SF358">
    <property type="entry name" value="ABC TRANSMEMBRANE TYPE-1 DOMAIN-CONTAINING PROTEIN"/>
    <property type="match status" value="1"/>
</dbReference>
<dbReference type="GO" id="GO:0005524">
    <property type="term" value="F:ATP binding"/>
    <property type="evidence" value="ECO:0007669"/>
    <property type="project" value="UniProtKB-KW"/>
</dbReference>
<evidence type="ECO:0000313" key="5">
    <source>
        <dbReference type="Proteomes" id="UP000230423"/>
    </source>
</evidence>
<feature type="non-terminal residue" evidence="4">
    <location>
        <position position="1"/>
    </location>
</feature>
<reference evidence="4 5" key="1">
    <citation type="submission" date="2015-09" db="EMBL/GenBank/DDBJ databases">
        <title>Draft genome of the parasitic nematode Teladorsagia circumcincta isolate WARC Sus (inbred).</title>
        <authorList>
            <person name="Mitreva M."/>
        </authorList>
    </citation>
    <scope>NUCLEOTIDE SEQUENCE [LARGE SCALE GENOMIC DNA]</scope>
    <source>
        <strain evidence="4 5">S</strain>
    </source>
</reference>
<dbReference type="InterPro" id="IPR050173">
    <property type="entry name" value="ABC_transporter_C-like"/>
</dbReference>
<dbReference type="GO" id="GO:0016020">
    <property type="term" value="C:membrane"/>
    <property type="evidence" value="ECO:0007669"/>
    <property type="project" value="TreeGrafter"/>
</dbReference>
<proteinExistence type="predicted"/>
<evidence type="ECO:0000259" key="3">
    <source>
        <dbReference type="Pfam" id="PF00005"/>
    </source>
</evidence>
<gene>
    <name evidence="4" type="ORF">TELCIR_22324</name>
</gene>
<dbReference type="InterPro" id="IPR003439">
    <property type="entry name" value="ABC_transporter-like_ATP-bd"/>
</dbReference>
<dbReference type="GO" id="GO:0016887">
    <property type="term" value="F:ATP hydrolysis activity"/>
    <property type="evidence" value="ECO:0007669"/>
    <property type="project" value="InterPro"/>
</dbReference>
<evidence type="ECO:0000256" key="2">
    <source>
        <dbReference type="ARBA" id="ARBA00022840"/>
    </source>
</evidence>
<dbReference type="OrthoDB" id="6500128at2759"/>
<dbReference type="PANTHER" id="PTHR24223">
    <property type="entry name" value="ATP-BINDING CASSETTE SUB-FAMILY C"/>
    <property type="match status" value="1"/>
</dbReference>
<keyword evidence="1" id="KW-0547">Nucleotide-binding</keyword>
<name>A0A2G9TE88_TELCI</name>